<evidence type="ECO:0000313" key="1">
    <source>
        <dbReference type="EMBL" id="ELR70054.1"/>
    </source>
</evidence>
<protein>
    <submittedName>
        <fullName evidence="1">Uncharacterized protein</fullName>
    </submittedName>
</protein>
<sequence length="45" mass="5028">MKHEANETISKYNKNLLKDEVKSLNSRVMWMAGGNLCVGGCITWG</sequence>
<reference evidence="1 2" key="1">
    <citation type="submission" date="2012-12" db="EMBL/GenBank/DDBJ databases">
        <title>Genome assembly of Fulvivirga imtechensis AK7.</title>
        <authorList>
            <person name="Nupur N."/>
            <person name="Khatri I."/>
            <person name="Kumar R."/>
            <person name="Subramanian S."/>
            <person name="Pinnaka A."/>
        </authorList>
    </citation>
    <scope>NUCLEOTIDE SEQUENCE [LARGE SCALE GENOMIC DNA]</scope>
    <source>
        <strain evidence="1 2">AK7</strain>
    </source>
</reference>
<dbReference type="Proteomes" id="UP000011135">
    <property type="component" value="Unassembled WGS sequence"/>
</dbReference>
<gene>
    <name evidence="1" type="ORF">C900_04114</name>
</gene>
<comment type="caution">
    <text evidence="1">The sequence shown here is derived from an EMBL/GenBank/DDBJ whole genome shotgun (WGS) entry which is preliminary data.</text>
</comment>
<dbReference type="STRING" id="1237149.C900_04114"/>
<keyword evidence="2" id="KW-1185">Reference proteome</keyword>
<dbReference type="EMBL" id="AMZN01000059">
    <property type="protein sequence ID" value="ELR70054.1"/>
    <property type="molecule type" value="Genomic_DNA"/>
</dbReference>
<evidence type="ECO:0000313" key="2">
    <source>
        <dbReference type="Proteomes" id="UP000011135"/>
    </source>
</evidence>
<proteinExistence type="predicted"/>
<dbReference type="AlphaFoldDB" id="L8JRD3"/>
<name>L8JRD3_9BACT</name>
<accession>L8JRD3</accession>
<organism evidence="1 2">
    <name type="scientific">Fulvivirga imtechensis AK7</name>
    <dbReference type="NCBI Taxonomy" id="1237149"/>
    <lineage>
        <taxon>Bacteria</taxon>
        <taxon>Pseudomonadati</taxon>
        <taxon>Bacteroidota</taxon>
        <taxon>Cytophagia</taxon>
        <taxon>Cytophagales</taxon>
        <taxon>Fulvivirgaceae</taxon>
        <taxon>Fulvivirga</taxon>
    </lineage>
</organism>